<protein>
    <submittedName>
        <fullName evidence="2">WD repeat-containing protein 48 homolog</fullName>
    </submittedName>
</protein>
<evidence type="ECO:0000313" key="1">
    <source>
        <dbReference type="Proteomes" id="UP000887579"/>
    </source>
</evidence>
<sequence length="789" mass="89606">MMVTAPRKRVQLSFVVRDQFEKKHRGSIVALQYDSMNGHLYSAGSDTIIRKWDIRLPEHIATNKQHGRYLSSMEHHVDWVNDLVLCCSGKNLVSASSDTTLKIWNVEKGFCMSTLRTHKDYVRCLAYAKDVEFIASAGLDHCIYLWTVDTLTRLNSMNNAISASSFNETSNSIYSIAMNPTATVLVSGSPENALRIWDPRNCVRVCKLRGHSDNIRAITVNKDGTQCLSASSDGTIRLWSIGQQRCIASINCHSDSVWTLQADSNFTHVYSGGRDHRVYRTPLNDVSKSKLVAVEDSPIQKILLGEEYLRHLYTATWGSSIKRWDLPADYSLSMKTNSNYDEPVMCHEPGLHIKGAPSIRQQVVLNDKRHIVTKDTEGFVATWDVLQARKVNDHGKIEMDKIIKESNKKVFIPNWINNIDVKSGMLQITLDESEVFSAWTTAKDAGFADRPPESRLNYGGMMLRSLFNKWPYAMKDDDEESPVGNYVPAPEHTPILLMEENGKPVFRCTAKDMVNIADSEMQEFFPRWVLDIVEKNQFPKYNKIPFNLQKFPTISDKNPKKERLSATEMLTIRKVMEHVYDRIVRPAEQSEGTNGTSSLYAAQYPPALEQKVEIYCNNQKLEPDVDLRSVKHFVWKQAGDLVIQYKIIKGNTSFKKWSERLKEKKIEDETDLLTDSDIDKLIEYLNAGNSLTAIPIDPSMYGMNNGPPGGYADPYADYVPIDPSMYGMNNGPPGGYADPYADYDIGNIPDTIASNPNKDWDHNHRFGDFKGVNHQAKLFRDFEYNRKVG</sequence>
<dbReference type="Proteomes" id="UP000887579">
    <property type="component" value="Unplaced"/>
</dbReference>
<proteinExistence type="predicted"/>
<organism evidence="1 2">
    <name type="scientific">Panagrolaimus sp. ES5</name>
    <dbReference type="NCBI Taxonomy" id="591445"/>
    <lineage>
        <taxon>Eukaryota</taxon>
        <taxon>Metazoa</taxon>
        <taxon>Ecdysozoa</taxon>
        <taxon>Nematoda</taxon>
        <taxon>Chromadorea</taxon>
        <taxon>Rhabditida</taxon>
        <taxon>Tylenchina</taxon>
        <taxon>Panagrolaimomorpha</taxon>
        <taxon>Panagrolaimoidea</taxon>
        <taxon>Panagrolaimidae</taxon>
        <taxon>Panagrolaimus</taxon>
    </lineage>
</organism>
<dbReference type="WBParaSite" id="ES5_v2.g15429.t1">
    <property type="protein sequence ID" value="ES5_v2.g15429.t1"/>
    <property type="gene ID" value="ES5_v2.g15429"/>
</dbReference>
<reference evidence="2" key="1">
    <citation type="submission" date="2022-11" db="UniProtKB">
        <authorList>
            <consortium name="WormBaseParasite"/>
        </authorList>
    </citation>
    <scope>IDENTIFICATION</scope>
</reference>
<evidence type="ECO:0000313" key="2">
    <source>
        <dbReference type="WBParaSite" id="ES5_v2.g15429.t1"/>
    </source>
</evidence>
<accession>A0AC34FDU8</accession>
<name>A0AC34FDU8_9BILA</name>